<organism evidence="5 6">
    <name type="scientific">Ancylostoma duodenale</name>
    <dbReference type="NCBI Taxonomy" id="51022"/>
    <lineage>
        <taxon>Eukaryota</taxon>
        <taxon>Metazoa</taxon>
        <taxon>Ecdysozoa</taxon>
        <taxon>Nematoda</taxon>
        <taxon>Chromadorea</taxon>
        <taxon>Rhabditida</taxon>
        <taxon>Rhabditina</taxon>
        <taxon>Rhabditomorpha</taxon>
        <taxon>Strongyloidea</taxon>
        <taxon>Ancylostomatidae</taxon>
        <taxon>Ancylostomatinae</taxon>
        <taxon>Ancylostoma</taxon>
    </lineage>
</organism>
<dbReference type="InterPro" id="IPR049883">
    <property type="entry name" value="NOTCH1_EGF-like"/>
</dbReference>
<dbReference type="OrthoDB" id="6516201at2759"/>
<name>A0A0C2CRR9_9BILA</name>
<dbReference type="Proteomes" id="UP000054047">
    <property type="component" value="Unassembled WGS sequence"/>
</dbReference>
<evidence type="ECO:0000313" key="6">
    <source>
        <dbReference type="Proteomes" id="UP000054047"/>
    </source>
</evidence>
<dbReference type="Gene3D" id="2.10.25.10">
    <property type="entry name" value="Laminin"/>
    <property type="match status" value="1"/>
</dbReference>
<accession>A0A0C2CRR9</accession>
<feature type="domain" description="EGF-like" evidence="4">
    <location>
        <begin position="1"/>
        <end position="38"/>
    </location>
</feature>
<dbReference type="EMBL" id="KN743549">
    <property type="protein sequence ID" value="KIH52482.1"/>
    <property type="molecule type" value="Genomic_DNA"/>
</dbReference>
<dbReference type="InterPro" id="IPR001881">
    <property type="entry name" value="EGF-like_Ca-bd_dom"/>
</dbReference>
<dbReference type="Pfam" id="PF07645">
    <property type="entry name" value="EGF_CA"/>
    <property type="match status" value="1"/>
</dbReference>
<proteinExistence type="predicted"/>
<dbReference type="SUPFAM" id="SSF57196">
    <property type="entry name" value="EGF/Laminin"/>
    <property type="match status" value="1"/>
</dbReference>
<evidence type="ECO:0000256" key="2">
    <source>
        <dbReference type="ARBA" id="ARBA00023157"/>
    </source>
</evidence>
<evidence type="ECO:0000256" key="3">
    <source>
        <dbReference type="PROSITE-ProRule" id="PRU00076"/>
    </source>
</evidence>
<dbReference type="AlphaFoldDB" id="A0A0C2CRR9"/>
<dbReference type="InterPro" id="IPR000742">
    <property type="entry name" value="EGF"/>
</dbReference>
<feature type="non-terminal residue" evidence="5">
    <location>
        <position position="1"/>
    </location>
</feature>
<sequence>VNECETKQHDCDPRAMCRDEAVGYSCHCPFGFADISPNSTRPGRVCIQREFHQNSVYGSMNFHRKSRDCGGRPGIVAWTNQPQ</sequence>
<dbReference type="GO" id="GO:0005509">
    <property type="term" value="F:calcium ion binding"/>
    <property type="evidence" value="ECO:0007669"/>
    <property type="project" value="InterPro"/>
</dbReference>
<gene>
    <name evidence="5" type="ORF">ANCDUO_17417</name>
</gene>
<comment type="caution">
    <text evidence="3">Lacks conserved residue(s) required for the propagation of feature annotation.</text>
</comment>
<dbReference type="InterPro" id="IPR000152">
    <property type="entry name" value="EGF-type_Asp/Asn_hydroxyl_site"/>
</dbReference>
<dbReference type="PROSITE" id="PS50026">
    <property type="entry name" value="EGF_3"/>
    <property type="match status" value="1"/>
</dbReference>
<evidence type="ECO:0000259" key="4">
    <source>
        <dbReference type="PROSITE" id="PS50026"/>
    </source>
</evidence>
<dbReference type="CDD" id="cd00054">
    <property type="entry name" value="EGF_CA"/>
    <property type="match status" value="1"/>
</dbReference>
<reference evidence="5 6" key="1">
    <citation type="submission" date="2013-12" db="EMBL/GenBank/DDBJ databases">
        <title>Draft genome of the parsitic nematode Ancylostoma duodenale.</title>
        <authorList>
            <person name="Mitreva M."/>
        </authorList>
    </citation>
    <scope>NUCLEOTIDE SEQUENCE [LARGE SCALE GENOMIC DNA]</scope>
    <source>
        <strain evidence="5 6">Zhejiang</strain>
    </source>
</reference>
<keyword evidence="6" id="KW-1185">Reference proteome</keyword>
<evidence type="ECO:0000256" key="1">
    <source>
        <dbReference type="ARBA" id="ARBA00022536"/>
    </source>
</evidence>
<keyword evidence="2" id="KW-1015">Disulfide bond</keyword>
<dbReference type="SMART" id="SM00179">
    <property type="entry name" value="EGF_CA"/>
    <property type="match status" value="1"/>
</dbReference>
<keyword evidence="1 3" id="KW-0245">EGF-like domain</keyword>
<protein>
    <recommendedName>
        <fullName evidence="4">EGF-like domain-containing protein</fullName>
    </recommendedName>
</protein>
<dbReference type="PROSITE" id="PS00010">
    <property type="entry name" value="ASX_HYDROXYL"/>
    <property type="match status" value="1"/>
</dbReference>
<evidence type="ECO:0000313" key="5">
    <source>
        <dbReference type="EMBL" id="KIH52482.1"/>
    </source>
</evidence>